<dbReference type="PANTHER" id="PTHR43323">
    <property type="entry name" value="3-HYDROXY-3-METHYLGLUTARYL COENZYME A SYNTHASE"/>
    <property type="match status" value="1"/>
</dbReference>
<dbReference type="InterPro" id="IPR013528">
    <property type="entry name" value="HMG_CoA_synth_N"/>
</dbReference>
<protein>
    <submittedName>
        <fullName evidence="7">Hydroxymethylglutaryl-CoA synthase</fullName>
    </submittedName>
</protein>
<evidence type="ECO:0000256" key="4">
    <source>
        <dbReference type="PIRSR" id="PIRSR611554-2"/>
    </source>
</evidence>
<comment type="similarity">
    <text evidence="1">Belongs to the thiolase-like superfamily. HMG-CoA synthase family.</text>
</comment>
<evidence type="ECO:0000256" key="3">
    <source>
        <dbReference type="PIRSR" id="PIRSR611554-1"/>
    </source>
</evidence>
<dbReference type="GO" id="GO:0004421">
    <property type="term" value="F:hydroxymethylglutaryl-CoA synthase activity"/>
    <property type="evidence" value="ECO:0007669"/>
    <property type="project" value="InterPro"/>
</dbReference>
<dbReference type="SUPFAM" id="SSF53901">
    <property type="entry name" value="Thiolase-like"/>
    <property type="match status" value="2"/>
</dbReference>
<gene>
    <name evidence="7" type="ORF">C4617_05720</name>
</gene>
<accession>A0A2T4VWC1</accession>
<proteinExistence type="inferred from homology"/>
<evidence type="ECO:0000256" key="2">
    <source>
        <dbReference type="ARBA" id="ARBA00022679"/>
    </source>
</evidence>
<dbReference type="EMBL" id="PSQJ01000014">
    <property type="protein sequence ID" value="PTL86050.1"/>
    <property type="molecule type" value="Genomic_DNA"/>
</dbReference>
<feature type="binding site" evidence="4">
    <location>
        <position position="145"/>
    </location>
    <ligand>
        <name>(3S)-3-hydroxy-3-methylglutaryl-CoA</name>
        <dbReference type="ChEBI" id="CHEBI:43074"/>
    </ligand>
</feature>
<feature type="domain" description="Hydroxymethylglutaryl-coenzyme A synthase C-terminal" evidence="6">
    <location>
        <begin position="256"/>
        <end position="352"/>
    </location>
</feature>
<keyword evidence="2" id="KW-0808">Transferase</keyword>
<dbReference type="CDD" id="cd00827">
    <property type="entry name" value="init_cond_enzymes"/>
    <property type="match status" value="1"/>
</dbReference>
<comment type="caution">
    <text evidence="7">The sequence shown here is derived from an EMBL/GenBank/DDBJ whole genome shotgun (WGS) entry which is preliminary data.</text>
</comment>
<dbReference type="Pfam" id="PF08540">
    <property type="entry name" value="HMG_CoA_synt_C"/>
    <property type="match status" value="2"/>
</dbReference>
<dbReference type="Gene3D" id="3.40.47.10">
    <property type="match status" value="2"/>
</dbReference>
<feature type="binding site" evidence="4">
    <location>
        <position position="244"/>
    </location>
    <ligand>
        <name>(3S)-3-hydroxy-3-methylglutaryl-CoA</name>
        <dbReference type="ChEBI" id="CHEBI:43074"/>
    </ligand>
</feature>
<dbReference type="InterPro" id="IPR011554">
    <property type="entry name" value="HMG_CoA_synthase_prok"/>
</dbReference>
<evidence type="ECO:0000313" key="8">
    <source>
        <dbReference type="Proteomes" id="UP000240811"/>
    </source>
</evidence>
<dbReference type="Proteomes" id="UP000240811">
    <property type="component" value="Unassembled WGS sequence"/>
</dbReference>
<evidence type="ECO:0000313" key="7">
    <source>
        <dbReference type="EMBL" id="PTL86050.1"/>
    </source>
</evidence>
<feature type="domain" description="Hydroxymethylglutaryl-coenzyme A synthase N-terminal" evidence="5">
    <location>
        <begin position="4"/>
        <end position="168"/>
    </location>
</feature>
<organism evidence="7 8">
    <name type="scientific">Candidatus Liberibacter europaeus</name>
    <dbReference type="NCBI Taxonomy" id="744859"/>
    <lineage>
        <taxon>Bacteria</taxon>
        <taxon>Pseudomonadati</taxon>
        <taxon>Pseudomonadota</taxon>
        <taxon>Alphaproteobacteria</taxon>
        <taxon>Hyphomicrobiales</taxon>
        <taxon>Rhizobiaceae</taxon>
        <taxon>Liberibacter</taxon>
    </lineage>
</organism>
<feature type="active site" description="Proton donor/acceptor" evidence="3">
    <location>
        <position position="81"/>
    </location>
</feature>
<name>A0A2T4VWC1_9HYPH</name>
<evidence type="ECO:0000259" key="5">
    <source>
        <dbReference type="Pfam" id="PF01154"/>
    </source>
</evidence>
<evidence type="ECO:0000256" key="1">
    <source>
        <dbReference type="ARBA" id="ARBA00007061"/>
    </source>
</evidence>
<sequence>MTSRIGIEDISFYTTDQYLDLSVIAEKYCVDVAKFYVGIGQEKISIISPDEDIVTMAAAAALPIIKNQDKKSINSLFFATESSIDQSKSAGIWLHKLLGLSSSCRVIELKQACYSATCALHMACALVEQMPQNKILIIASDIARYDIGSSGEPTQGCGAIAMLISSNASILEVEKITGLYTDDVMDFWRPNYRTTALVDGKYSTKIYLQSLKSAWQDYQRNNGHDFSQFKHFCYHQPFTRMAEKAHIQLSKTVGKNLSSDEIEQSIGATMIYNRLIGNSYTASLYLSFVSLIDHSLESLIGKRIGFFSYGSGCMAEFFSGIIQKDYQKKLHTELHKDIIHSRTPVTYQTYCDLHQDMVLSNEGNIEIPHKTKGPFRLAKIKNHKRIYEKTNSEKC</sequence>
<dbReference type="AlphaFoldDB" id="A0A2T4VWC1"/>
<dbReference type="Pfam" id="PF01154">
    <property type="entry name" value="HMG_CoA_synt_N"/>
    <property type="match status" value="1"/>
</dbReference>
<dbReference type="NCBIfam" id="TIGR01835">
    <property type="entry name" value="HMG-CoA-S_prok"/>
    <property type="match status" value="1"/>
</dbReference>
<dbReference type="InterPro" id="IPR016039">
    <property type="entry name" value="Thiolase-like"/>
</dbReference>
<reference evidence="8" key="1">
    <citation type="submission" date="2018-02" db="EMBL/GenBank/DDBJ databases">
        <title>Genome sequence of Candidatus Liberibacter europaeus.</title>
        <authorList>
            <person name="Frampton R.A."/>
            <person name="Thompson S.M."/>
            <person name="David C."/>
            <person name="Addison S.M."/>
            <person name="Smith G.R."/>
        </authorList>
    </citation>
    <scope>NUCLEOTIDE SEQUENCE [LARGE SCALE GENOMIC DNA]</scope>
</reference>
<feature type="binding site" evidence="4">
    <location>
        <position position="278"/>
    </location>
    <ligand>
        <name>(3S)-3-hydroxy-3-methylglutaryl-CoA</name>
        <dbReference type="ChEBI" id="CHEBI:43074"/>
    </ligand>
</feature>
<evidence type="ECO:0000259" key="6">
    <source>
        <dbReference type="Pfam" id="PF08540"/>
    </source>
</evidence>
<dbReference type="GO" id="GO:0006084">
    <property type="term" value="P:acetyl-CoA metabolic process"/>
    <property type="evidence" value="ECO:0007669"/>
    <property type="project" value="InterPro"/>
</dbReference>
<dbReference type="InterPro" id="IPR013746">
    <property type="entry name" value="HMG_CoA_synt_C_dom"/>
</dbReference>
<feature type="active site" description="Acyl-thioester intermediate" evidence="3">
    <location>
        <position position="113"/>
    </location>
</feature>
<feature type="domain" description="Hydroxymethylglutaryl-coenzyme A synthase C-terminal" evidence="6">
    <location>
        <begin position="175"/>
        <end position="249"/>
    </location>
</feature>
<feature type="active site" description="Proton donor/acceptor" evidence="3">
    <location>
        <position position="235"/>
    </location>
</feature>
<dbReference type="PANTHER" id="PTHR43323:SF2">
    <property type="entry name" value="HYDROXYMETHYLGLUTARYL-COA SYNTHASE"/>
    <property type="match status" value="1"/>
</dbReference>
<feature type="binding site" evidence="4">
    <location>
        <position position="31"/>
    </location>
    <ligand>
        <name>(3S)-3-hydroxy-3-methylglutaryl-CoA</name>
        <dbReference type="ChEBI" id="CHEBI:43074"/>
    </ligand>
</feature>